<dbReference type="PANTHER" id="PTHR11075">
    <property type="entry name" value="PEPTIDE CHAIN RELEASE FACTOR"/>
    <property type="match status" value="1"/>
</dbReference>
<evidence type="ECO:0000313" key="3">
    <source>
        <dbReference type="EMBL" id="CAI6338963.1"/>
    </source>
</evidence>
<keyword evidence="4" id="KW-1185">Reference proteome</keyword>
<sequence length="212" mass="23121">MLRALPRISLTTPKLPAATAWPIFSTAPCRRRASASSKKTRSGHGSGSGSSSNSNSDDDQLEAARTWLGQLHAETIPRSIGELTFSRSSGPGGQNVNKVNSKATLKLPLDALLHHIPSPLHAHIRASRYVTLKSNAFVIHADDSRKQSDNAHSCYKRLLEEVRDAGRNAIPGQTSAAQAQRVKHLQKSDNERRLKSKKHHSAKKSSRRGSTE</sequence>
<dbReference type="EMBL" id="CAOQHR010000008">
    <property type="protein sequence ID" value="CAI6338963.1"/>
    <property type="molecule type" value="Genomic_DNA"/>
</dbReference>
<protein>
    <recommendedName>
        <fullName evidence="2">Prokaryotic-type class I peptide chain release factors domain-containing protein</fullName>
    </recommendedName>
</protein>
<dbReference type="InterPro" id="IPR000352">
    <property type="entry name" value="Pep_chain_release_fac_I"/>
</dbReference>
<gene>
    <name evidence="3" type="ORF">PDIGIT_LOCUS12100</name>
</gene>
<dbReference type="GO" id="GO:0070126">
    <property type="term" value="P:mitochondrial translational termination"/>
    <property type="evidence" value="ECO:0007669"/>
    <property type="project" value="TreeGrafter"/>
</dbReference>
<reference evidence="3" key="1">
    <citation type="submission" date="2023-01" db="EMBL/GenBank/DDBJ databases">
        <authorList>
            <person name="Van Ghelder C."/>
            <person name="Rancurel C."/>
        </authorList>
    </citation>
    <scope>NUCLEOTIDE SEQUENCE</scope>
    <source>
        <strain evidence="3">CNCM I-4278</strain>
    </source>
</reference>
<dbReference type="GO" id="GO:0016150">
    <property type="term" value="F:translation release factor activity, codon nonspecific"/>
    <property type="evidence" value="ECO:0007669"/>
    <property type="project" value="TreeGrafter"/>
</dbReference>
<dbReference type="AlphaFoldDB" id="A0A9W4ULP8"/>
<dbReference type="Proteomes" id="UP001152607">
    <property type="component" value="Unassembled WGS sequence"/>
</dbReference>
<evidence type="ECO:0000259" key="2">
    <source>
        <dbReference type="Pfam" id="PF00472"/>
    </source>
</evidence>
<accession>A0A9W4ULP8</accession>
<evidence type="ECO:0000256" key="1">
    <source>
        <dbReference type="SAM" id="MobiDB-lite"/>
    </source>
</evidence>
<feature type="compositionally biased region" description="Basic residues" evidence="1">
    <location>
        <begin position="194"/>
        <end position="212"/>
    </location>
</feature>
<name>A0A9W4ULP8_9PLEO</name>
<dbReference type="Pfam" id="PF00472">
    <property type="entry name" value="RF-1"/>
    <property type="match status" value="1"/>
</dbReference>
<evidence type="ECO:0000313" key="4">
    <source>
        <dbReference type="Proteomes" id="UP001152607"/>
    </source>
</evidence>
<feature type="compositionally biased region" description="Basic residues" evidence="1">
    <location>
        <begin position="32"/>
        <end position="42"/>
    </location>
</feature>
<dbReference type="PANTHER" id="PTHR11075:SF54">
    <property type="entry name" value="LARGE RIBOSOMAL SUBUNIT PROTEIN ML62"/>
    <property type="match status" value="1"/>
</dbReference>
<proteinExistence type="predicted"/>
<dbReference type="OrthoDB" id="270639at2759"/>
<organism evidence="3 4">
    <name type="scientific">Periconia digitata</name>
    <dbReference type="NCBI Taxonomy" id="1303443"/>
    <lineage>
        <taxon>Eukaryota</taxon>
        <taxon>Fungi</taxon>
        <taxon>Dikarya</taxon>
        <taxon>Ascomycota</taxon>
        <taxon>Pezizomycotina</taxon>
        <taxon>Dothideomycetes</taxon>
        <taxon>Pleosporomycetidae</taxon>
        <taxon>Pleosporales</taxon>
        <taxon>Massarineae</taxon>
        <taxon>Periconiaceae</taxon>
        <taxon>Periconia</taxon>
    </lineage>
</organism>
<dbReference type="Gene3D" id="3.30.160.20">
    <property type="match status" value="1"/>
</dbReference>
<comment type="caution">
    <text evidence="3">The sequence shown here is derived from an EMBL/GenBank/DDBJ whole genome shotgun (WGS) entry which is preliminary data.</text>
</comment>
<feature type="region of interest" description="Disordered" evidence="1">
    <location>
        <begin position="167"/>
        <end position="212"/>
    </location>
</feature>
<dbReference type="InterPro" id="IPR052104">
    <property type="entry name" value="Mito_Release_Factor_mL62"/>
</dbReference>
<dbReference type="GO" id="GO:0004045">
    <property type="term" value="F:peptidyl-tRNA hydrolase activity"/>
    <property type="evidence" value="ECO:0007669"/>
    <property type="project" value="TreeGrafter"/>
</dbReference>
<dbReference type="GO" id="GO:0005762">
    <property type="term" value="C:mitochondrial large ribosomal subunit"/>
    <property type="evidence" value="ECO:0007669"/>
    <property type="project" value="TreeGrafter"/>
</dbReference>
<feature type="domain" description="Prokaryotic-type class I peptide chain release factors" evidence="2">
    <location>
        <begin position="76"/>
        <end position="207"/>
    </location>
</feature>
<feature type="region of interest" description="Disordered" evidence="1">
    <location>
        <begin position="32"/>
        <end position="60"/>
    </location>
</feature>
<dbReference type="SUPFAM" id="SSF110916">
    <property type="entry name" value="Peptidyl-tRNA hydrolase domain-like"/>
    <property type="match status" value="1"/>
</dbReference>